<dbReference type="AlphaFoldDB" id="A0A6N9TLR8"/>
<organism evidence="9 10">
    <name type="scientific">Alteromonas genovensis</name>
    <dbReference type="NCBI Taxonomy" id="471225"/>
    <lineage>
        <taxon>Bacteria</taxon>
        <taxon>Pseudomonadati</taxon>
        <taxon>Pseudomonadota</taxon>
        <taxon>Gammaproteobacteria</taxon>
        <taxon>Alteromonadales</taxon>
        <taxon>Alteromonadaceae</taxon>
        <taxon>Alteromonas/Salinimonas group</taxon>
        <taxon>Alteromonas</taxon>
    </lineage>
</organism>
<evidence type="ECO:0000313" key="9">
    <source>
        <dbReference type="EMBL" id="NDW17085.1"/>
    </source>
</evidence>
<dbReference type="EMBL" id="JAAAWO010000015">
    <property type="protein sequence ID" value="NDW17085.1"/>
    <property type="molecule type" value="Genomic_DNA"/>
</dbReference>
<dbReference type="InterPro" id="IPR051689">
    <property type="entry name" value="Sterol_desaturase/TMEM195"/>
</dbReference>
<protein>
    <recommendedName>
        <fullName evidence="8">Fatty acid hydroxylase domain-containing protein</fullName>
    </recommendedName>
</protein>
<keyword evidence="2 7" id="KW-0812">Transmembrane</keyword>
<name>A0A6N9TLR8_9ALTE</name>
<feature type="transmembrane region" description="Helical" evidence="7">
    <location>
        <begin position="298"/>
        <end position="318"/>
    </location>
</feature>
<dbReference type="GO" id="GO:0006643">
    <property type="term" value="P:membrane lipid metabolic process"/>
    <property type="evidence" value="ECO:0007669"/>
    <property type="project" value="TreeGrafter"/>
</dbReference>
<dbReference type="Pfam" id="PF04116">
    <property type="entry name" value="FA_hydroxylase"/>
    <property type="match status" value="1"/>
</dbReference>
<dbReference type="GO" id="GO:0050479">
    <property type="term" value="F:glyceryl-ether monooxygenase activity"/>
    <property type="evidence" value="ECO:0007669"/>
    <property type="project" value="TreeGrafter"/>
</dbReference>
<dbReference type="InterPro" id="IPR006694">
    <property type="entry name" value="Fatty_acid_hydroxylase"/>
</dbReference>
<evidence type="ECO:0000256" key="2">
    <source>
        <dbReference type="ARBA" id="ARBA00022692"/>
    </source>
</evidence>
<dbReference type="GO" id="GO:0008610">
    <property type="term" value="P:lipid biosynthetic process"/>
    <property type="evidence" value="ECO:0007669"/>
    <property type="project" value="InterPro"/>
</dbReference>
<evidence type="ECO:0000256" key="1">
    <source>
        <dbReference type="ARBA" id="ARBA00004127"/>
    </source>
</evidence>
<keyword evidence="3 7" id="KW-1133">Transmembrane helix</keyword>
<feature type="transmembrane region" description="Helical" evidence="7">
    <location>
        <begin position="330"/>
        <end position="353"/>
    </location>
</feature>
<keyword evidence="6 7" id="KW-0472">Membrane</keyword>
<gene>
    <name evidence="9" type="ORF">GTQ48_16335</name>
</gene>
<feature type="transmembrane region" description="Helical" evidence="7">
    <location>
        <begin position="132"/>
        <end position="158"/>
    </location>
</feature>
<evidence type="ECO:0000313" key="10">
    <source>
        <dbReference type="Proteomes" id="UP000471381"/>
    </source>
</evidence>
<comment type="caution">
    <text evidence="9">The sequence shown here is derived from an EMBL/GenBank/DDBJ whole genome shotgun (WGS) entry which is preliminary data.</text>
</comment>
<dbReference type="PANTHER" id="PTHR21624:SF1">
    <property type="entry name" value="ALKYLGLYCEROL MONOOXYGENASE"/>
    <property type="match status" value="1"/>
</dbReference>
<evidence type="ECO:0000256" key="7">
    <source>
        <dbReference type="SAM" id="Phobius"/>
    </source>
</evidence>
<keyword evidence="5" id="KW-0443">Lipid metabolism</keyword>
<reference evidence="9 10" key="1">
    <citation type="submission" date="2020-01" db="EMBL/GenBank/DDBJ databases">
        <title>Genomes of bacteria type strains.</title>
        <authorList>
            <person name="Chen J."/>
            <person name="Zhu S."/>
            <person name="Yang J."/>
        </authorList>
    </citation>
    <scope>NUCLEOTIDE SEQUENCE [LARGE SCALE GENOMIC DNA]</scope>
    <source>
        <strain evidence="9 10">LMG 24078</strain>
    </source>
</reference>
<keyword evidence="10" id="KW-1185">Reference proteome</keyword>
<evidence type="ECO:0000256" key="4">
    <source>
        <dbReference type="ARBA" id="ARBA00023002"/>
    </source>
</evidence>
<dbReference type="GO" id="GO:0005506">
    <property type="term" value="F:iron ion binding"/>
    <property type="evidence" value="ECO:0007669"/>
    <property type="project" value="InterPro"/>
</dbReference>
<keyword evidence="4" id="KW-0560">Oxidoreductase</keyword>
<feature type="transmembrane region" description="Helical" evidence="7">
    <location>
        <begin position="43"/>
        <end position="63"/>
    </location>
</feature>
<feature type="domain" description="Fatty acid hydroxylase" evidence="8">
    <location>
        <begin position="79"/>
        <end position="211"/>
    </location>
</feature>
<evidence type="ECO:0000256" key="3">
    <source>
        <dbReference type="ARBA" id="ARBA00022989"/>
    </source>
</evidence>
<evidence type="ECO:0000259" key="8">
    <source>
        <dbReference type="Pfam" id="PF04116"/>
    </source>
</evidence>
<feature type="transmembrane region" description="Helical" evidence="7">
    <location>
        <begin position="365"/>
        <end position="394"/>
    </location>
</feature>
<sequence length="416" mass="48133">MTVILFAIPLFFLLIGIELYADRKRKTGYYRTNDAITSLSAGVLSRIVAIGHQLIPFTIYVLFFDAVAMFELPQAWWVWVIAFVAYDFFYYWNHRLGHEMSILWAAHVVHHSSEDYNLTTALRQTSGAVFSWIFYLPLALVGFTPEMIITVGALNLVYQFWVHTQHITTLGWMEKVFVTPSNHRVHHAQNRIYIDKNYGGVFILWDRLFSTYMPEKEEEPVVFGIRGALKSFNPLWANLQIYSQLAKDSYYTRSWTDKFRVWFGRTGWRPADVSERFPKEKLPLSNFRKYHPHIHKSVTRYSLLQHVIMLGAALYFLLNLDTLSGMQQMAIVLTVVVMSIQNGFILSQSKLALALEGPRLLMFPLLWIASGIGFAAWCFALSSVVGLVMLLFAVRYSNYRRPIEEVRLSTEPENLA</sequence>
<evidence type="ECO:0000256" key="6">
    <source>
        <dbReference type="ARBA" id="ARBA00023136"/>
    </source>
</evidence>
<feature type="transmembrane region" description="Helical" evidence="7">
    <location>
        <begin position="75"/>
        <end position="92"/>
    </location>
</feature>
<dbReference type="GO" id="GO:0016020">
    <property type="term" value="C:membrane"/>
    <property type="evidence" value="ECO:0007669"/>
    <property type="project" value="GOC"/>
</dbReference>
<accession>A0A6N9TLR8</accession>
<dbReference type="Proteomes" id="UP000471381">
    <property type="component" value="Unassembled WGS sequence"/>
</dbReference>
<proteinExistence type="predicted"/>
<dbReference type="PANTHER" id="PTHR21624">
    <property type="entry name" value="STEROL DESATURASE-RELATED PROTEIN"/>
    <property type="match status" value="1"/>
</dbReference>
<dbReference type="GO" id="GO:0012505">
    <property type="term" value="C:endomembrane system"/>
    <property type="evidence" value="ECO:0007669"/>
    <property type="project" value="UniProtKB-SubCell"/>
</dbReference>
<comment type="subcellular location">
    <subcellularLocation>
        <location evidence="1">Endomembrane system</location>
        <topology evidence="1">Multi-pass membrane protein</topology>
    </subcellularLocation>
</comment>
<evidence type="ECO:0000256" key="5">
    <source>
        <dbReference type="ARBA" id="ARBA00023098"/>
    </source>
</evidence>
<dbReference type="RefSeq" id="WP_163107619.1">
    <property type="nucleotide sequence ID" value="NZ_JAAAWO010000015.1"/>
</dbReference>